<dbReference type="Pfam" id="PF13968">
    <property type="entry name" value="DUF4220"/>
    <property type="match status" value="1"/>
</dbReference>
<protein>
    <recommendedName>
        <fullName evidence="2">DUF4220 domain-containing protein</fullName>
    </recommendedName>
</protein>
<dbReference type="AlphaFoldDB" id="A0A0E0LHT6"/>
<reference evidence="3" key="1">
    <citation type="submission" date="2015-04" db="UniProtKB">
        <authorList>
            <consortium name="EnsemblPlants"/>
        </authorList>
    </citation>
    <scope>IDENTIFICATION</scope>
</reference>
<evidence type="ECO:0000313" key="4">
    <source>
        <dbReference type="Proteomes" id="UP000026962"/>
    </source>
</evidence>
<dbReference type="HOGENOM" id="CLU_009180_6_1_1"/>
<dbReference type="InterPro" id="IPR025315">
    <property type="entry name" value="DUF4220"/>
</dbReference>
<feature type="transmembrane region" description="Helical" evidence="1">
    <location>
        <begin position="158"/>
        <end position="177"/>
    </location>
</feature>
<keyword evidence="1" id="KW-0812">Transmembrane</keyword>
<dbReference type="OMA" id="TMECIAG"/>
<reference evidence="3" key="2">
    <citation type="submission" date="2018-05" db="EMBL/GenBank/DDBJ databases">
        <title>OpunRS2 (Oryza punctata Reference Sequence Version 2).</title>
        <authorList>
            <person name="Zhang J."/>
            <person name="Kudrna D."/>
            <person name="Lee S."/>
            <person name="Talag J."/>
            <person name="Welchert J."/>
            <person name="Wing R.A."/>
        </authorList>
    </citation>
    <scope>NUCLEOTIDE SEQUENCE [LARGE SCALE GENOMIC DNA]</scope>
</reference>
<feature type="transmembrane region" description="Helical" evidence="1">
    <location>
        <begin position="6"/>
        <end position="26"/>
    </location>
</feature>
<sequence>MEDNDLWLRHLLNLVVQVVLAVYVFSKSARRQSVELIVSGVFVFIAGVIKYGERTWSLKCGSSKSLESSTGHHYKQRSLELKDSDCDYHKIVSNALCSMSNVLNVFAARNLFGYSSPGVGSDGTQDAKRMFKVAELELAMMYDDLYTKALVLRTRIGMILRCTSQTCFLVGFALFLTCDKRRYSRADVAITYSLYVGGFFLDLFAMFIVIMSPWTWVWLKAQKCDLLASLSWFLFSSDIGWQEKRPLWSNSIGQYSLLKWEDSGRDQPTKSCNQKILALVRRSARLVGVGKKNLFWMSKLLDTKFLEVDEKTMDFVVRGINRIRDEFSDVARAWPKLGPFLETIRVYFAGDFGAAIVVIHSFTEEYLNAAAAARQERGGEANEDTMEVCRKLSNYIMYLFIRHPSMLPLNVSSEATLAEAAQLTVRGRALEEMVDPCEETLREMVDMWTRLLIYSAGKSQGPMHAAELAYGGELITFVWLLMAWALI</sequence>
<feature type="transmembrane region" description="Helical" evidence="1">
    <location>
        <begin position="189"/>
        <end position="210"/>
    </location>
</feature>
<dbReference type="PANTHER" id="PTHR31325">
    <property type="entry name" value="OS01G0798800 PROTEIN-RELATED"/>
    <property type="match status" value="1"/>
</dbReference>
<evidence type="ECO:0000259" key="2">
    <source>
        <dbReference type="Pfam" id="PF13968"/>
    </source>
</evidence>
<organism evidence="3">
    <name type="scientific">Oryza punctata</name>
    <name type="common">Red rice</name>
    <dbReference type="NCBI Taxonomy" id="4537"/>
    <lineage>
        <taxon>Eukaryota</taxon>
        <taxon>Viridiplantae</taxon>
        <taxon>Streptophyta</taxon>
        <taxon>Embryophyta</taxon>
        <taxon>Tracheophyta</taxon>
        <taxon>Spermatophyta</taxon>
        <taxon>Magnoliopsida</taxon>
        <taxon>Liliopsida</taxon>
        <taxon>Poales</taxon>
        <taxon>Poaceae</taxon>
        <taxon>BOP clade</taxon>
        <taxon>Oryzoideae</taxon>
        <taxon>Oryzeae</taxon>
        <taxon>Oryzinae</taxon>
        <taxon>Oryza</taxon>
    </lineage>
</organism>
<evidence type="ECO:0000256" key="1">
    <source>
        <dbReference type="SAM" id="Phobius"/>
    </source>
</evidence>
<evidence type="ECO:0000313" key="3">
    <source>
        <dbReference type="EnsemblPlants" id="OPUNC07G04900.1"/>
    </source>
</evidence>
<dbReference type="Proteomes" id="UP000026962">
    <property type="component" value="Chromosome 7"/>
</dbReference>
<dbReference type="eggNOG" id="ENOG502QQBP">
    <property type="taxonomic scope" value="Eukaryota"/>
</dbReference>
<accession>A0A0E0LHT6</accession>
<keyword evidence="4" id="KW-1185">Reference proteome</keyword>
<keyword evidence="1" id="KW-1133">Transmembrane helix</keyword>
<feature type="transmembrane region" description="Helical" evidence="1">
    <location>
        <begin position="33"/>
        <end position="52"/>
    </location>
</feature>
<dbReference type="EnsemblPlants" id="OPUNC07G04900.1">
    <property type="protein sequence ID" value="OPUNC07G04900.1"/>
    <property type="gene ID" value="OPUNC07G04900"/>
</dbReference>
<proteinExistence type="predicted"/>
<dbReference type="STRING" id="4537.A0A0E0LHT6"/>
<name>A0A0E0LHT6_ORYPU</name>
<keyword evidence="1" id="KW-0472">Membrane</keyword>
<dbReference type="Gramene" id="OPUNC07G04900.1">
    <property type="protein sequence ID" value="OPUNC07G04900.1"/>
    <property type="gene ID" value="OPUNC07G04900"/>
</dbReference>
<dbReference type="InterPro" id="IPR007658">
    <property type="entry name" value="DUF594"/>
</dbReference>
<dbReference type="Pfam" id="PF04578">
    <property type="entry name" value="DUF594"/>
    <property type="match status" value="1"/>
</dbReference>
<feature type="domain" description="DUF4220" evidence="2">
    <location>
        <begin position="1"/>
        <end position="259"/>
    </location>
</feature>